<accession>A0A8T2WRC6</accession>
<dbReference type="EMBL" id="JACEGQ020000017">
    <property type="protein sequence ID" value="KAH8483895.1"/>
    <property type="molecule type" value="Genomic_DNA"/>
</dbReference>
<feature type="region of interest" description="Disordered" evidence="1">
    <location>
        <begin position="49"/>
        <end position="95"/>
    </location>
</feature>
<sequence>LPPFPASLLLYTFFMAKNKRNTRRPPAHNQQLHDNYVLALPASPLPPPPPPLLPSPPILTPSPTAVAEDCSDEDNYDEDEVDYSTSGGSSKLFRSPVPPSTGNNLAVLPVFRGFHPVWFWEISSCCGYFTSGAISSCACLHPISSKGEPNIPTVVSPLTEASPWGISHPFLLRNGGIYLPPTATLSQ</sequence>
<comment type="caution">
    <text evidence="2">The sequence shown here is derived from an EMBL/GenBank/DDBJ whole genome shotgun (WGS) entry which is preliminary data.</text>
</comment>
<evidence type="ECO:0000313" key="3">
    <source>
        <dbReference type="Proteomes" id="UP000807159"/>
    </source>
</evidence>
<keyword evidence="3" id="KW-1185">Reference proteome</keyword>
<proteinExistence type="predicted"/>
<feature type="non-terminal residue" evidence="2">
    <location>
        <position position="1"/>
    </location>
</feature>
<evidence type="ECO:0000313" key="2">
    <source>
        <dbReference type="EMBL" id="KAH8483895.1"/>
    </source>
</evidence>
<feature type="compositionally biased region" description="Acidic residues" evidence="1">
    <location>
        <begin position="69"/>
        <end position="82"/>
    </location>
</feature>
<feature type="compositionally biased region" description="Pro residues" evidence="1">
    <location>
        <begin position="49"/>
        <end position="60"/>
    </location>
</feature>
<feature type="non-terminal residue" evidence="2">
    <location>
        <position position="187"/>
    </location>
</feature>
<evidence type="ECO:0000256" key="1">
    <source>
        <dbReference type="SAM" id="MobiDB-lite"/>
    </source>
</evidence>
<protein>
    <submittedName>
        <fullName evidence="2">Uncharacterized protein</fullName>
    </submittedName>
</protein>
<gene>
    <name evidence="2" type="ORF">H0E87_028345</name>
</gene>
<dbReference type="AlphaFoldDB" id="A0A8T2WRC6"/>
<organism evidence="2 3">
    <name type="scientific">Populus deltoides</name>
    <name type="common">Eastern poplar</name>
    <name type="synonym">Eastern cottonwood</name>
    <dbReference type="NCBI Taxonomy" id="3696"/>
    <lineage>
        <taxon>Eukaryota</taxon>
        <taxon>Viridiplantae</taxon>
        <taxon>Streptophyta</taxon>
        <taxon>Embryophyta</taxon>
        <taxon>Tracheophyta</taxon>
        <taxon>Spermatophyta</taxon>
        <taxon>Magnoliopsida</taxon>
        <taxon>eudicotyledons</taxon>
        <taxon>Gunneridae</taxon>
        <taxon>Pentapetalae</taxon>
        <taxon>rosids</taxon>
        <taxon>fabids</taxon>
        <taxon>Malpighiales</taxon>
        <taxon>Salicaceae</taxon>
        <taxon>Saliceae</taxon>
        <taxon>Populus</taxon>
    </lineage>
</organism>
<dbReference type="Proteomes" id="UP000807159">
    <property type="component" value="Chromosome 17"/>
</dbReference>
<name>A0A8T2WRC6_POPDE</name>
<reference evidence="2" key="1">
    <citation type="journal article" date="2021" name="J. Hered.">
        <title>Genome Assembly of Salicaceae Populus deltoides (Eastern Cottonwood) I-69 Based on Nanopore Sequencing and Hi-C Technologies.</title>
        <authorList>
            <person name="Bai S."/>
            <person name="Wu H."/>
            <person name="Zhang J."/>
            <person name="Pan Z."/>
            <person name="Zhao W."/>
            <person name="Li Z."/>
            <person name="Tong C."/>
        </authorList>
    </citation>
    <scope>NUCLEOTIDE SEQUENCE</scope>
    <source>
        <tissue evidence="2">Leaf</tissue>
    </source>
</reference>